<keyword evidence="4" id="KW-1133">Transmembrane helix</keyword>
<dbReference type="GO" id="GO:0006886">
    <property type="term" value="P:intracellular protein transport"/>
    <property type="evidence" value="ECO:0007669"/>
    <property type="project" value="TreeGrafter"/>
</dbReference>
<dbReference type="PANTHER" id="PTHR19957">
    <property type="entry name" value="SYNTAXIN"/>
    <property type="match status" value="1"/>
</dbReference>
<dbReference type="Gene3D" id="1.20.58.70">
    <property type="match status" value="1"/>
</dbReference>
<feature type="domain" description="T-SNARE coiled-coil homology" evidence="5">
    <location>
        <begin position="275"/>
        <end position="337"/>
    </location>
</feature>
<evidence type="ECO:0000256" key="2">
    <source>
        <dbReference type="SAM" id="Coils"/>
    </source>
</evidence>
<evidence type="ECO:0000313" key="6">
    <source>
        <dbReference type="EMBL" id="KAJ2892599.1"/>
    </source>
</evidence>
<dbReference type="GO" id="GO:0012505">
    <property type="term" value="C:endomembrane system"/>
    <property type="evidence" value="ECO:0007669"/>
    <property type="project" value="TreeGrafter"/>
</dbReference>
<dbReference type="Pfam" id="PF00804">
    <property type="entry name" value="Syntaxin"/>
    <property type="match status" value="1"/>
</dbReference>
<feature type="region of interest" description="Disordered" evidence="3">
    <location>
        <begin position="378"/>
        <end position="409"/>
    </location>
</feature>
<feature type="compositionally biased region" description="Low complexity" evidence="3">
    <location>
        <begin position="378"/>
        <end position="388"/>
    </location>
</feature>
<evidence type="ECO:0000256" key="4">
    <source>
        <dbReference type="SAM" id="Phobius"/>
    </source>
</evidence>
<sequence length="457" mass="50384">MSNSPTKLREAPLFAFPVFSISQPFHSRSPDFMSAIVLLTEMEQYNYGGSNPYDQRGDGGYDQGGYDNGGGYGQGGYSQGGYDQGGYGGGGGSGGSYSQGGGSDVEMSSGGHIAILNECRNIDGEIRELESRHQQLRTLHDKAAYEAGNEPDSRTNQEITAVLDEIRDTYHTLGDRLKNLATKPESQSPKCKPQVDRVKRSLKDSVQKFATLQSQLSREKDADVERQYRIVNGNPPESDVRRYMDGVRNGEEDPNQLFQQALMQSSRVEGANRKLSALKARNQALQQIERQMAELLELFTQMDTLVMQQDVNVAQIEQKAEEVVENLDKGNEEIGTAVKTAKATRRKKWWCLGICVLIIIIVVIIVVVYMAVNGKFSSGDSNNDSSSNAKRSVLTSHIRGGPPRLLTDRSRPISRIYGRNYVVPGETREEHIGSGSAFDISKRDGPIMEKLANAMGI</sequence>
<organism evidence="6 7">
    <name type="scientific">Zalerion maritima</name>
    <dbReference type="NCBI Taxonomy" id="339359"/>
    <lineage>
        <taxon>Eukaryota</taxon>
        <taxon>Fungi</taxon>
        <taxon>Dikarya</taxon>
        <taxon>Ascomycota</taxon>
        <taxon>Pezizomycotina</taxon>
        <taxon>Sordariomycetes</taxon>
        <taxon>Lulworthiomycetidae</taxon>
        <taxon>Lulworthiales</taxon>
        <taxon>Lulworthiaceae</taxon>
        <taxon>Zalerion</taxon>
    </lineage>
</organism>
<dbReference type="GO" id="GO:0000149">
    <property type="term" value="F:SNARE binding"/>
    <property type="evidence" value="ECO:0007669"/>
    <property type="project" value="TreeGrafter"/>
</dbReference>
<gene>
    <name evidence="6" type="ORF">MKZ38_009545</name>
</gene>
<dbReference type="InterPro" id="IPR010989">
    <property type="entry name" value="SNARE"/>
</dbReference>
<keyword evidence="2" id="KW-0175">Coiled coil</keyword>
<comment type="similarity">
    <text evidence="1">Belongs to the syntaxin family.</text>
</comment>
<dbReference type="GO" id="GO:0006887">
    <property type="term" value="P:exocytosis"/>
    <property type="evidence" value="ECO:0007669"/>
    <property type="project" value="TreeGrafter"/>
</dbReference>
<dbReference type="Pfam" id="PF05739">
    <property type="entry name" value="SNARE"/>
    <property type="match status" value="1"/>
</dbReference>
<dbReference type="InterPro" id="IPR000727">
    <property type="entry name" value="T_SNARE_dom"/>
</dbReference>
<dbReference type="GO" id="GO:0031201">
    <property type="term" value="C:SNARE complex"/>
    <property type="evidence" value="ECO:0007669"/>
    <property type="project" value="TreeGrafter"/>
</dbReference>
<dbReference type="InterPro" id="IPR045242">
    <property type="entry name" value="Syntaxin"/>
</dbReference>
<comment type="caution">
    <text evidence="6">The sequence shown here is derived from an EMBL/GenBank/DDBJ whole genome shotgun (WGS) entry which is preliminary data.</text>
</comment>
<keyword evidence="7" id="KW-1185">Reference proteome</keyword>
<dbReference type="EMBL" id="JAKWBI020000769">
    <property type="protein sequence ID" value="KAJ2892599.1"/>
    <property type="molecule type" value="Genomic_DNA"/>
</dbReference>
<dbReference type="GO" id="GO:0048278">
    <property type="term" value="P:vesicle docking"/>
    <property type="evidence" value="ECO:0007669"/>
    <property type="project" value="TreeGrafter"/>
</dbReference>
<evidence type="ECO:0000259" key="5">
    <source>
        <dbReference type="PROSITE" id="PS50192"/>
    </source>
</evidence>
<dbReference type="GO" id="GO:0006906">
    <property type="term" value="P:vesicle fusion"/>
    <property type="evidence" value="ECO:0007669"/>
    <property type="project" value="TreeGrafter"/>
</dbReference>
<evidence type="ECO:0000256" key="1">
    <source>
        <dbReference type="ARBA" id="ARBA00009063"/>
    </source>
</evidence>
<dbReference type="SMART" id="SM00397">
    <property type="entry name" value="t_SNARE"/>
    <property type="match status" value="1"/>
</dbReference>
<dbReference type="GO" id="GO:0005886">
    <property type="term" value="C:plasma membrane"/>
    <property type="evidence" value="ECO:0007669"/>
    <property type="project" value="TreeGrafter"/>
</dbReference>
<reference evidence="6" key="1">
    <citation type="submission" date="2022-07" db="EMBL/GenBank/DDBJ databases">
        <title>Draft genome sequence of Zalerion maritima ATCC 34329, a (micro)plastics degrading marine fungus.</title>
        <authorList>
            <person name="Paco A."/>
            <person name="Goncalves M.F.M."/>
            <person name="Rocha-Santos T.A.P."/>
            <person name="Alves A."/>
        </authorList>
    </citation>
    <scope>NUCLEOTIDE SEQUENCE</scope>
    <source>
        <strain evidence="6">ATCC 34329</strain>
    </source>
</reference>
<evidence type="ECO:0000313" key="7">
    <source>
        <dbReference type="Proteomes" id="UP001201980"/>
    </source>
</evidence>
<accession>A0AAD5RGS0</accession>
<dbReference type="Gene3D" id="1.20.5.110">
    <property type="match status" value="1"/>
</dbReference>
<evidence type="ECO:0000256" key="3">
    <source>
        <dbReference type="SAM" id="MobiDB-lite"/>
    </source>
</evidence>
<feature type="coiled-coil region" evidence="2">
    <location>
        <begin position="268"/>
        <end position="333"/>
    </location>
</feature>
<dbReference type="Proteomes" id="UP001201980">
    <property type="component" value="Unassembled WGS sequence"/>
</dbReference>
<proteinExistence type="inferred from homology"/>
<dbReference type="GO" id="GO:0005484">
    <property type="term" value="F:SNAP receptor activity"/>
    <property type="evidence" value="ECO:0007669"/>
    <property type="project" value="TreeGrafter"/>
</dbReference>
<dbReference type="CDD" id="cd15849">
    <property type="entry name" value="SNARE_Sso1"/>
    <property type="match status" value="1"/>
</dbReference>
<keyword evidence="4" id="KW-0812">Transmembrane</keyword>
<dbReference type="InterPro" id="IPR006011">
    <property type="entry name" value="Syntaxin_N"/>
</dbReference>
<name>A0AAD5RGS0_9PEZI</name>
<feature type="region of interest" description="Disordered" evidence="3">
    <location>
        <begin position="49"/>
        <end position="77"/>
    </location>
</feature>
<feature type="compositionally biased region" description="Gly residues" evidence="3">
    <location>
        <begin position="58"/>
        <end position="77"/>
    </location>
</feature>
<dbReference type="PROSITE" id="PS50192">
    <property type="entry name" value="T_SNARE"/>
    <property type="match status" value="1"/>
</dbReference>
<keyword evidence="4" id="KW-0472">Membrane</keyword>
<dbReference type="SUPFAM" id="SSF47661">
    <property type="entry name" value="t-snare proteins"/>
    <property type="match status" value="1"/>
</dbReference>
<protein>
    <submittedName>
        <fullName evidence="6">Protein transport protein SSO2</fullName>
    </submittedName>
</protein>
<feature type="transmembrane region" description="Helical" evidence="4">
    <location>
        <begin position="349"/>
        <end position="372"/>
    </location>
</feature>
<dbReference type="PANTHER" id="PTHR19957:SF380">
    <property type="entry name" value="SYNTAXIN FAMILY PROTEIN"/>
    <property type="match status" value="1"/>
</dbReference>
<dbReference type="AlphaFoldDB" id="A0AAD5RGS0"/>